<reference evidence="2" key="2">
    <citation type="submission" date="2023-05" db="EMBL/GenBank/DDBJ databases">
        <authorList>
            <person name="Schelkunov M.I."/>
        </authorList>
    </citation>
    <scope>NUCLEOTIDE SEQUENCE</scope>
    <source>
        <strain evidence="2">Hsosn_3</strain>
        <tissue evidence="2">Leaf</tissue>
    </source>
</reference>
<organism evidence="2 3">
    <name type="scientific">Heracleum sosnowskyi</name>
    <dbReference type="NCBI Taxonomy" id="360622"/>
    <lineage>
        <taxon>Eukaryota</taxon>
        <taxon>Viridiplantae</taxon>
        <taxon>Streptophyta</taxon>
        <taxon>Embryophyta</taxon>
        <taxon>Tracheophyta</taxon>
        <taxon>Spermatophyta</taxon>
        <taxon>Magnoliopsida</taxon>
        <taxon>eudicotyledons</taxon>
        <taxon>Gunneridae</taxon>
        <taxon>Pentapetalae</taxon>
        <taxon>asterids</taxon>
        <taxon>campanulids</taxon>
        <taxon>Apiales</taxon>
        <taxon>Apiaceae</taxon>
        <taxon>Apioideae</taxon>
        <taxon>apioid superclade</taxon>
        <taxon>Tordylieae</taxon>
        <taxon>Tordyliinae</taxon>
        <taxon>Heracleum</taxon>
    </lineage>
</organism>
<dbReference type="SUPFAM" id="SSF55205">
    <property type="entry name" value="EPT/RTPC-like"/>
    <property type="match status" value="1"/>
</dbReference>
<dbReference type="EMBL" id="JAUIZM010000007">
    <property type="protein sequence ID" value="KAK1377056.1"/>
    <property type="molecule type" value="Genomic_DNA"/>
</dbReference>
<sequence length="137" mass="14166">MCFILFLGRLPTGGCFMWMGEFHPHELIKVIVNQIEPLTEQQLTGVCGFATVNTEALLPPISTCSPTISAPPSPISASSTNGTGSSKCGLFSWHKPPPSPIAGKGGLPGGKVKLSGSVSSQYLTALLMAAPLAVGDI</sequence>
<feature type="chain" id="PRO_5042039593" evidence="1">
    <location>
        <begin position="16"/>
        <end position="137"/>
    </location>
</feature>
<reference evidence="2" key="1">
    <citation type="submission" date="2023-02" db="EMBL/GenBank/DDBJ databases">
        <title>Genome of toxic invasive species Heracleum sosnowskyi carries increased number of genes despite the absence of recent whole-genome duplications.</title>
        <authorList>
            <person name="Schelkunov M."/>
            <person name="Shtratnikova V."/>
            <person name="Makarenko M."/>
            <person name="Klepikova A."/>
            <person name="Omelchenko D."/>
            <person name="Novikova G."/>
            <person name="Obukhova E."/>
            <person name="Bogdanov V."/>
            <person name="Penin A."/>
            <person name="Logacheva M."/>
        </authorList>
    </citation>
    <scope>NUCLEOTIDE SEQUENCE</scope>
    <source>
        <strain evidence="2">Hsosn_3</strain>
        <tissue evidence="2">Leaf</tissue>
    </source>
</reference>
<keyword evidence="3" id="KW-1185">Reference proteome</keyword>
<dbReference type="AlphaFoldDB" id="A0AAD8MKU7"/>
<dbReference type="InterPro" id="IPR036968">
    <property type="entry name" value="Enolpyruvate_Tfrase_sf"/>
</dbReference>
<dbReference type="GO" id="GO:0016765">
    <property type="term" value="F:transferase activity, transferring alkyl or aryl (other than methyl) groups"/>
    <property type="evidence" value="ECO:0007669"/>
    <property type="project" value="InterPro"/>
</dbReference>
<accession>A0AAD8MKU7</accession>
<dbReference type="Proteomes" id="UP001237642">
    <property type="component" value="Unassembled WGS sequence"/>
</dbReference>
<dbReference type="PANTHER" id="PTHR45693">
    <property type="entry name" value="TRANSCRIPTION FACTOR TGA9"/>
    <property type="match status" value="1"/>
</dbReference>
<evidence type="ECO:0000313" key="2">
    <source>
        <dbReference type="EMBL" id="KAK1377056.1"/>
    </source>
</evidence>
<dbReference type="Gene3D" id="3.65.10.10">
    <property type="entry name" value="Enolpyruvate transferase domain"/>
    <property type="match status" value="1"/>
</dbReference>
<comment type="caution">
    <text evidence="2">The sequence shown here is derived from an EMBL/GenBank/DDBJ whole genome shotgun (WGS) entry which is preliminary data.</text>
</comment>
<dbReference type="PANTHER" id="PTHR45693:SF13">
    <property type="entry name" value="TRANSCRIPTION FACTOR TGA10"/>
    <property type="match status" value="1"/>
</dbReference>
<name>A0AAD8MKU7_9APIA</name>
<protein>
    <submittedName>
        <fullName evidence="2">Uncharacterized protein</fullName>
    </submittedName>
</protein>
<keyword evidence="1" id="KW-0732">Signal</keyword>
<proteinExistence type="predicted"/>
<evidence type="ECO:0000256" key="1">
    <source>
        <dbReference type="SAM" id="SignalP"/>
    </source>
</evidence>
<evidence type="ECO:0000313" key="3">
    <source>
        <dbReference type="Proteomes" id="UP001237642"/>
    </source>
</evidence>
<feature type="signal peptide" evidence="1">
    <location>
        <begin position="1"/>
        <end position="15"/>
    </location>
</feature>
<dbReference type="InterPro" id="IPR013792">
    <property type="entry name" value="RNA3'P_cycl/enolpyr_Trfase_a/b"/>
</dbReference>
<gene>
    <name evidence="2" type="ORF">POM88_033249</name>
</gene>